<evidence type="ECO:0000313" key="2">
    <source>
        <dbReference type="Proteomes" id="UP000438983"/>
    </source>
</evidence>
<name>A0A6I6LR38_STUST</name>
<sequence>MRLIAEPVAIRSTFTGDLKAVAARLNAEKAEQAVVITVDHASAETLAALGESLEAAARFITDTTSKDHQLTVERMVSLLVPQAPVGPVILVEAQMLAEAKKAVLESGDWLSERDIALLAESNCSASSRLNEWKRERRIFSIHHNGSAYYPIYALNKDDGYQPLSAMAEVLKVFDGEKDDWGLAYWFISMNSYLGGERPQDLLIAVPARVVAAAEYEVAGVTHG</sequence>
<proteinExistence type="predicted"/>
<evidence type="ECO:0000313" key="1">
    <source>
        <dbReference type="EMBL" id="QGZ29152.1"/>
    </source>
</evidence>
<evidence type="ECO:0008006" key="3">
    <source>
        <dbReference type="Google" id="ProtNLM"/>
    </source>
</evidence>
<dbReference type="OrthoDB" id="111944at2"/>
<dbReference type="Proteomes" id="UP000438983">
    <property type="component" value="Chromosome"/>
</dbReference>
<gene>
    <name evidence="1" type="ORF">GQA94_03375</name>
</gene>
<dbReference type="AlphaFoldDB" id="A0A6I6LR38"/>
<accession>A0A6I6LR38</accession>
<protein>
    <recommendedName>
        <fullName evidence="3">DUF2384 domain-containing protein</fullName>
    </recommendedName>
</protein>
<reference evidence="1 2" key="1">
    <citation type="submission" date="2019-12" db="EMBL/GenBank/DDBJ databases">
        <title>Complete genome sequence of Pseudomonas stutzeri.</title>
        <authorList>
            <person name="Lim S.R."/>
            <person name="Kim J.H."/>
        </authorList>
    </citation>
    <scope>NUCLEOTIDE SEQUENCE [LARGE SCALE GENOMIC DNA]</scope>
    <source>
        <strain evidence="1 2">PM101005</strain>
    </source>
</reference>
<dbReference type="EMBL" id="CP046902">
    <property type="protein sequence ID" value="QGZ29152.1"/>
    <property type="molecule type" value="Genomic_DNA"/>
</dbReference>
<dbReference type="RefSeq" id="WP_158186739.1">
    <property type="nucleotide sequence ID" value="NZ_CP046902.1"/>
</dbReference>
<organism evidence="1 2">
    <name type="scientific">Stutzerimonas stutzeri</name>
    <name type="common">Pseudomonas stutzeri</name>
    <dbReference type="NCBI Taxonomy" id="316"/>
    <lineage>
        <taxon>Bacteria</taxon>
        <taxon>Pseudomonadati</taxon>
        <taxon>Pseudomonadota</taxon>
        <taxon>Gammaproteobacteria</taxon>
        <taxon>Pseudomonadales</taxon>
        <taxon>Pseudomonadaceae</taxon>
        <taxon>Stutzerimonas</taxon>
    </lineage>
</organism>